<name>A0ABZ2LIM5_9BACT</name>
<organism evidence="4 5">
    <name type="scientific">Pendulispora rubella</name>
    <dbReference type="NCBI Taxonomy" id="2741070"/>
    <lineage>
        <taxon>Bacteria</taxon>
        <taxon>Pseudomonadati</taxon>
        <taxon>Myxococcota</taxon>
        <taxon>Myxococcia</taxon>
        <taxon>Myxococcales</taxon>
        <taxon>Sorangiineae</taxon>
        <taxon>Pendulisporaceae</taxon>
        <taxon>Pendulispora</taxon>
    </lineage>
</organism>
<dbReference type="InterPro" id="IPR050385">
    <property type="entry name" value="Archaeal_FAD_synthase"/>
</dbReference>
<feature type="domain" description="Cytidyltransferase-like" evidence="3">
    <location>
        <begin position="29"/>
        <end position="123"/>
    </location>
</feature>
<dbReference type="GO" id="GO:0016779">
    <property type="term" value="F:nucleotidyltransferase activity"/>
    <property type="evidence" value="ECO:0007669"/>
    <property type="project" value="UniProtKB-KW"/>
</dbReference>
<reference evidence="4" key="1">
    <citation type="submission" date="2021-12" db="EMBL/GenBank/DDBJ databases">
        <title>Discovery of the Pendulisporaceae a myxobacterial family with distinct sporulation behavior and unique specialized metabolism.</title>
        <authorList>
            <person name="Garcia R."/>
            <person name="Popoff A."/>
            <person name="Bader C.D."/>
            <person name="Loehr J."/>
            <person name="Walesch S."/>
            <person name="Walt C."/>
            <person name="Boldt J."/>
            <person name="Bunk B."/>
            <person name="Haeckl F.J.F.P.J."/>
            <person name="Gunesch A.P."/>
            <person name="Birkelbach J."/>
            <person name="Nuebel U."/>
            <person name="Pietschmann T."/>
            <person name="Bach T."/>
            <person name="Mueller R."/>
        </authorList>
    </citation>
    <scope>NUCLEOTIDE SEQUENCE</scope>
    <source>
        <strain evidence="4">MSr11367</strain>
    </source>
</reference>
<evidence type="ECO:0000259" key="3">
    <source>
        <dbReference type="Pfam" id="PF01467"/>
    </source>
</evidence>
<sequence>MSRSAKEVDLAELIELRRIWRAEGHTVVWTNGNFDVFHIGHLESLRAARKFGTVLVVGVNSDEAIRVAKAAKAHARPVFPVAERVEVLAALELVDHVLVFDEATPEHVLSLVQPDVHCKGADYAPPNGAPIPEAATVAAYGGRVEFLPLVPGRSSTDTLARLIDGS</sequence>
<evidence type="ECO:0000313" key="5">
    <source>
        <dbReference type="Proteomes" id="UP001374803"/>
    </source>
</evidence>
<dbReference type="PANTHER" id="PTHR43793:SF2">
    <property type="entry name" value="BIFUNCTIONAL PROTEIN HLDE"/>
    <property type="match status" value="1"/>
</dbReference>
<proteinExistence type="predicted"/>
<gene>
    <name evidence="4" type="ORF">LVJ94_45700</name>
</gene>
<evidence type="ECO:0000256" key="1">
    <source>
        <dbReference type="ARBA" id="ARBA00022679"/>
    </source>
</evidence>
<dbReference type="SUPFAM" id="SSF52374">
    <property type="entry name" value="Nucleotidylyl transferase"/>
    <property type="match status" value="1"/>
</dbReference>
<dbReference type="EMBL" id="CP089983">
    <property type="protein sequence ID" value="WXB10807.1"/>
    <property type="molecule type" value="Genomic_DNA"/>
</dbReference>
<evidence type="ECO:0000313" key="4">
    <source>
        <dbReference type="EMBL" id="WXB10807.1"/>
    </source>
</evidence>
<protein>
    <submittedName>
        <fullName evidence="4">Adenylyltransferase/cytidyltransferase family protein</fullName>
    </submittedName>
</protein>
<dbReference type="Pfam" id="PF01467">
    <property type="entry name" value="CTP_transf_like"/>
    <property type="match status" value="1"/>
</dbReference>
<dbReference type="Proteomes" id="UP001374803">
    <property type="component" value="Chromosome"/>
</dbReference>
<dbReference type="InterPro" id="IPR004821">
    <property type="entry name" value="Cyt_trans-like"/>
</dbReference>
<dbReference type="InterPro" id="IPR014729">
    <property type="entry name" value="Rossmann-like_a/b/a_fold"/>
</dbReference>
<evidence type="ECO:0000256" key="2">
    <source>
        <dbReference type="ARBA" id="ARBA00022695"/>
    </source>
</evidence>
<keyword evidence="1" id="KW-0808">Transferase</keyword>
<keyword evidence="2 4" id="KW-0548">Nucleotidyltransferase</keyword>
<dbReference type="Gene3D" id="3.40.50.620">
    <property type="entry name" value="HUPs"/>
    <property type="match status" value="1"/>
</dbReference>
<keyword evidence="5" id="KW-1185">Reference proteome</keyword>
<dbReference type="NCBIfam" id="TIGR00125">
    <property type="entry name" value="cyt_tran_rel"/>
    <property type="match status" value="1"/>
</dbReference>
<accession>A0ABZ2LIM5</accession>
<dbReference type="PANTHER" id="PTHR43793">
    <property type="entry name" value="FAD SYNTHASE"/>
    <property type="match status" value="1"/>
</dbReference>